<proteinExistence type="predicted"/>
<reference evidence="1 2" key="1">
    <citation type="submission" date="2023-12" db="EMBL/GenBank/DDBJ databases">
        <title>Chromobacterium sp. strain TRC.1.1.SA producing antimicrobial pigment.</title>
        <authorList>
            <person name="Verma N."/>
            <person name="Choksket S."/>
            <person name="Pinnaka A.K."/>
            <person name="Korpole S."/>
        </authorList>
    </citation>
    <scope>NUCLEOTIDE SEQUENCE [LARGE SCALE GENOMIC DNA]</scope>
    <source>
        <strain evidence="1 2">TRC1.1.SA</strain>
    </source>
</reference>
<keyword evidence="2" id="KW-1185">Reference proteome</keyword>
<gene>
    <name evidence="1" type="ORF">VA599_13445</name>
</gene>
<comment type="caution">
    <text evidence="1">The sequence shown here is derived from an EMBL/GenBank/DDBJ whole genome shotgun (WGS) entry which is preliminary data.</text>
</comment>
<protein>
    <submittedName>
        <fullName evidence="1">Uncharacterized protein</fullName>
    </submittedName>
</protein>
<accession>A0ABV0CP00</accession>
<evidence type="ECO:0000313" key="2">
    <source>
        <dbReference type="Proteomes" id="UP001405405"/>
    </source>
</evidence>
<name>A0ABV0CP00_9NEIS</name>
<dbReference type="Proteomes" id="UP001405405">
    <property type="component" value="Unassembled WGS sequence"/>
</dbReference>
<sequence length="173" mass="18981">MVVDVVGAVRWALELVGAGGLKAAPSFGEVRDGMVSRGPELALMNAHELHRASLMMEQRFHVALMARVLSGSLPHLEGSFKELTAYVAHYGQKGGLNALRFGREGIAYWVRYWLTGMGSFREFGREFGIDGQTAATFYRSHIKVLLDGWLSAGCGALEPIVLRQMEDDALRVA</sequence>
<dbReference type="RefSeq" id="WP_346789002.1">
    <property type="nucleotide sequence ID" value="NZ_JAYFSJ010000009.1"/>
</dbReference>
<organism evidence="1 2">
    <name type="scientific">Chromobacterium indicum</name>
    <dbReference type="NCBI Taxonomy" id="3110228"/>
    <lineage>
        <taxon>Bacteria</taxon>
        <taxon>Pseudomonadati</taxon>
        <taxon>Pseudomonadota</taxon>
        <taxon>Betaproteobacteria</taxon>
        <taxon>Neisseriales</taxon>
        <taxon>Chromobacteriaceae</taxon>
        <taxon>Chromobacterium</taxon>
    </lineage>
</organism>
<dbReference type="EMBL" id="JAYFSJ010000009">
    <property type="protein sequence ID" value="MEN7431759.1"/>
    <property type="molecule type" value="Genomic_DNA"/>
</dbReference>
<evidence type="ECO:0000313" key="1">
    <source>
        <dbReference type="EMBL" id="MEN7431759.1"/>
    </source>
</evidence>